<feature type="repeat" description="ANK" evidence="3">
    <location>
        <begin position="28"/>
        <end position="60"/>
    </location>
</feature>
<keyword evidence="5" id="KW-1185">Reference proteome</keyword>
<dbReference type="SMART" id="SM00248">
    <property type="entry name" value="ANK"/>
    <property type="match status" value="3"/>
</dbReference>
<comment type="caution">
    <text evidence="4">The sequence shown here is derived from an EMBL/GenBank/DDBJ whole genome shotgun (WGS) entry which is preliminary data.</text>
</comment>
<dbReference type="PROSITE" id="PS50088">
    <property type="entry name" value="ANK_REPEAT"/>
    <property type="match status" value="3"/>
</dbReference>
<protein>
    <submittedName>
        <fullName evidence="4">Ankyrin repeat domain-containing protein 29</fullName>
    </submittedName>
</protein>
<evidence type="ECO:0000256" key="2">
    <source>
        <dbReference type="ARBA" id="ARBA00023043"/>
    </source>
</evidence>
<evidence type="ECO:0000313" key="4">
    <source>
        <dbReference type="EMBL" id="GFN85059.1"/>
    </source>
</evidence>
<dbReference type="PROSITE" id="PS50297">
    <property type="entry name" value="ANK_REP_REGION"/>
    <property type="match status" value="2"/>
</dbReference>
<dbReference type="Proteomes" id="UP000735302">
    <property type="component" value="Unassembled WGS sequence"/>
</dbReference>
<dbReference type="EMBL" id="BLXT01001356">
    <property type="protein sequence ID" value="GFN85059.1"/>
    <property type="molecule type" value="Genomic_DNA"/>
</dbReference>
<dbReference type="PANTHER" id="PTHR24198:SF165">
    <property type="entry name" value="ANKYRIN REPEAT-CONTAINING PROTEIN-RELATED"/>
    <property type="match status" value="1"/>
</dbReference>
<evidence type="ECO:0000256" key="1">
    <source>
        <dbReference type="ARBA" id="ARBA00022737"/>
    </source>
</evidence>
<dbReference type="AlphaFoldDB" id="A0AAV3YRJ5"/>
<gene>
    <name evidence="4" type="ORF">PoB_001156500</name>
</gene>
<dbReference type="Gene3D" id="1.25.40.20">
    <property type="entry name" value="Ankyrin repeat-containing domain"/>
    <property type="match status" value="1"/>
</dbReference>
<dbReference type="InterPro" id="IPR002110">
    <property type="entry name" value="Ankyrin_rpt"/>
</dbReference>
<feature type="repeat" description="ANK" evidence="3">
    <location>
        <begin position="60"/>
        <end position="85"/>
    </location>
</feature>
<keyword evidence="2 3" id="KW-0040">ANK repeat</keyword>
<evidence type="ECO:0000256" key="3">
    <source>
        <dbReference type="PROSITE-ProRule" id="PRU00023"/>
    </source>
</evidence>
<dbReference type="PANTHER" id="PTHR24198">
    <property type="entry name" value="ANKYRIN REPEAT AND PROTEIN KINASE DOMAIN-CONTAINING PROTEIN"/>
    <property type="match status" value="1"/>
</dbReference>
<feature type="repeat" description="ANK" evidence="3">
    <location>
        <begin position="1"/>
        <end position="27"/>
    </location>
</feature>
<sequence length="106" mass="11370">MLACQKGHDSVVKALLEKNASVDTTEKDGCSALMLACQNGHDSVVKALLEKNVSVDTIKDGCTALMLACQNGHDSVVKALLEKNARQKKTAVQRSCLLVKTVTTVW</sequence>
<dbReference type="InterPro" id="IPR036770">
    <property type="entry name" value="Ankyrin_rpt-contain_sf"/>
</dbReference>
<evidence type="ECO:0000313" key="5">
    <source>
        <dbReference type="Proteomes" id="UP000735302"/>
    </source>
</evidence>
<dbReference type="Pfam" id="PF12796">
    <property type="entry name" value="Ank_2"/>
    <property type="match status" value="1"/>
</dbReference>
<organism evidence="4 5">
    <name type="scientific">Plakobranchus ocellatus</name>
    <dbReference type="NCBI Taxonomy" id="259542"/>
    <lineage>
        <taxon>Eukaryota</taxon>
        <taxon>Metazoa</taxon>
        <taxon>Spiralia</taxon>
        <taxon>Lophotrochozoa</taxon>
        <taxon>Mollusca</taxon>
        <taxon>Gastropoda</taxon>
        <taxon>Heterobranchia</taxon>
        <taxon>Euthyneura</taxon>
        <taxon>Panpulmonata</taxon>
        <taxon>Sacoglossa</taxon>
        <taxon>Placobranchoidea</taxon>
        <taxon>Plakobranchidae</taxon>
        <taxon>Plakobranchus</taxon>
    </lineage>
</organism>
<proteinExistence type="predicted"/>
<accession>A0AAV3YRJ5</accession>
<keyword evidence="1" id="KW-0677">Repeat</keyword>
<name>A0AAV3YRJ5_9GAST</name>
<dbReference type="SUPFAM" id="SSF48403">
    <property type="entry name" value="Ankyrin repeat"/>
    <property type="match status" value="1"/>
</dbReference>
<reference evidence="4 5" key="1">
    <citation type="journal article" date="2021" name="Elife">
        <title>Chloroplast acquisition without the gene transfer in kleptoplastic sea slugs, Plakobranchus ocellatus.</title>
        <authorList>
            <person name="Maeda T."/>
            <person name="Takahashi S."/>
            <person name="Yoshida T."/>
            <person name="Shimamura S."/>
            <person name="Takaki Y."/>
            <person name="Nagai Y."/>
            <person name="Toyoda A."/>
            <person name="Suzuki Y."/>
            <person name="Arimoto A."/>
            <person name="Ishii H."/>
            <person name="Satoh N."/>
            <person name="Nishiyama T."/>
            <person name="Hasebe M."/>
            <person name="Maruyama T."/>
            <person name="Minagawa J."/>
            <person name="Obokata J."/>
            <person name="Shigenobu S."/>
        </authorList>
    </citation>
    <scope>NUCLEOTIDE SEQUENCE [LARGE SCALE GENOMIC DNA]</scope>
</reference>